<sequence>MRFPLNAYLHRSEVKFDMVFTRNYYIYLPSFAHGELDFSFYPTFHHLASNSSLFVICWPLNARTKAI</sequence>
<organism evidence="1">
    <name type="scientific">Arundo donax</name>
    <name type="common">Giant reed</name>
    <name type="synonym">Donax arundinaceus</name>
    <dbReference type="NCBI Taxonomy" id="35708"/>
    <lineage>
        <taxon>Eukaryota</taxon>
        <taxon>Viridiplantae</taxon>
        <taxon>Streptophyta</taxon>
        <taxon>Embryophyta</taxon>
        <taxon>Tracheophyta</taxon>
        <taxon>Spermatophyta</taxon>
        <taxon>Magnoliopsida</taxon>
        <taxon>Liliopsida</taxon>
        <taxon>Poales</taxon>
        <taxon>Poaceae</taxon>
        <taxon>PACMAD clade</taxon>
        <taxon>Arundinoideae</taxon>
        <taxon>Arundineae</taxon>
        <taxon>Arundo</taxon>
    </lineage>
</organism>
<evidence type="ECO:0000313" key="1">
    <source>
        <dbReference type="EMBL" id="JAD82645.1"/>
    </source>
</evidence>
<accession>A0A0A9DAI6</accession>
<reference evidence="1" key="1">
    <citation type="submission" date="2014-09" db="EMBL/GenBank/DDBJ databases">
        <authorList>
            <person name="Magalhaes I.L.F."/>
            <person name="Oliveira U."/>
            <person name="Santos F.R."/>
            <person name="Vidigal T.H.D.A."/>
            <person name="Brescovit A.D."/>
            <person name="Santos A.J."/>
        </authorList>
    </citation>
    <scope>NUCLEOTIDE SEQUENCE</scope>
    <source>
        <tissue evidence="1">Shoot tissue taken approximately 20 cm above the soil surface</tissue>
    </source>
</reference>
<proteinExistence type="predicted"/>
<dbReference type="AlphaFoldDB" id="A0A0A9DAI6"/>
<name>A0A0A9DAI6_ARUDO</name>
<reference evidence="1" key="2">
    <citation type="journal article" date="2015" name="Data Brief">
        <title>Shoot transcriptome of the giant reed, Arundo donax.</title>
        <authorList>
            <person name="Barrero R.A."/>
            <person name="Guerrero F.D."/>
            <person name="Moolhuijzen P."/>
            <person name="Goolsby J.A."/>
            <person name="Tidwell J."/>
            <person name="Bellgard S.E."/>
            <person name="Bellgard M.I."/>
        </authorList>
    </citation>
    <scope>NUCLEOTIDE SEQUENCE</scope>
    <source>
        <tissue evidence="1">Shoot tissue taken approximately 20 cm above the soil surface</tissue>
    </source>
</reference>
<dbReference type="EMBL" id="GBRH01215250">
    <property type="protein sequence ID" value="JAD82645.1"/>
    <property type="molecule type" value="Transcribed_RNA"/>
</dbReference>
<protein>
    <submittedName>
        <fullName evidence="1">AY109534</fullName>
    </submittedName>
</protein>